<dbReference type="SUPFAM" id="SSF53098">
    <property type="entry name" value="Ribonuclease H-like"/>
    <property type="match status" value="1"/>
</dbReference>
<dbReference type="EMBL" id="JAOPHQ010001994">
    <property type="protein sequence ID" value="KAK0148861.1"/>
    <property type="molecule type" value="Genomic_DNA"/>
</dbReference>
<dbReference type="AlphaFoldDB" id="A0AA47P368"/>
<sequence length="150" mass="17054">MQGAMLDPQFGLNYRLRKWTWTSVRNSEPTQDSPPKAKIPRLLAKYKTHKKNHSTHGYHHQSVNSEVNAYLEDIQSCPAEEDALVFWLKNKDKYRHLHALAVQVLSVPASSAPVERVFCAGGLIMRPHRASLGSEMLSSLIFLKCNKPFL</sequence>
<dbReference type="GO" id="GO:0008270">
    <property type="term" value="F:zinc ion binding"/>
    <property type="evidence" value="ECO:0007669"/>
    <property type="project" value="UniProtKB-KW"/>
</dbReference>
<dbReference type="GO" id="GO:0046983">
    <property type="term" value="F:protein dimerization activity"/>
    <property type="evidence" value="ECO:0007669"/>
    <property type="project" value="InterPro"/>
</dbReference>
<name>A0AA47P368_MERPO</name>
<comment type="caution">
    <text evidence="7">The sequence shown here is derived from an EMBL/GenBank/DDBJ whole genome shotgun (WGS) entry which is preliminary data.</text>
</comment>
<dbReference type="PANTHER" id="PTHR46481">
    <property type="entry name" value="ZINC FINGER BED DOMAIN-CONTAINING PROTEIN 4"/>
    <property type="match status" value="1"/>
</dbReference>
<dbReference type="PANTHER" id="PTHR46481:SF10">
    <property type="entry name" value="ZINC FINGER BED DOMAIN-CONTAINING PROTEIN 39"/>
    <property type="match status" value="1"/>
</dbReference>
<dbReference type="InterPro" id="IPR052035">
    <property type="entry name" value="ZnF_BED_domain_contain"/>
</dbReference>
<gene>
    <name evidence="7" type="ORF">N1851_010714</name>
</gene>
<keyword evidence="2" id="KW-0479">Metal-binding</keyword>
<feature type="domain" description="HAT C-terminal dimerisation" evidence="6">
    <location>
        <begin position="67"/>
        <end position="144"/>
    </location>
</feature>
<accession>A0AA47P368</accession>
<protein>
    <recommendedName>
        <fullName evidence="6">HAT C-terminal dimerisation domain-containing protein</fullName>
    </recommendedName>
</protein>
<keyword evidence="3" id="KW-0863">Zinc-finger</keyword>
<keyword evidence="4" id="KW-0862">Zinc</keyword>
<dbReference type="InterPro" id="IPR008906">
    <property type="entry name" value="HATC_C_dom"/>
</dbReference>
<evidence type="ECO:0000313" key="8">
    <source>
        <dbReference type="Proteomes" id="UP001174136"/>
    </source>
</evidence>
<keyword evidence="5" id="KW-0539">Nucleus</keyword>
<evidence type="ECO:0000313" key="7">
    <source>
        <dbReference type="EMBL" id="KAK0148861.1"/>
    </source>
</evidence>
<dbReference type="Proteomes" id="UP001174136">
    <property type="component" value="Unassembled WGS sequence"/>
</dbReference>
<dbReference type="Pfam" id="PF05699">
    <property type="entry name" value="Dimer_Tnp_hAT"/>
    <property type="match status" value="1"/>
</dbReference>
<reference evidence="7" key="1">
    <citation type="journal article" date="2023" name="Front. Mar. Sci.">
        <title>A new Merluccius polli reference genome to investigate the effects of global change in West African waters.</title>
        <authorList>
            <person name="Mateo J.L."/>
            <person name="Blanco-Fernandez C."/>
            <person name="Garcia-Vazquez E."/>
            <person name="Machado-Schiaffino G."/>
        </authorList>
    </citation>
    <scope>NUCLEOTIDE SEQUENCE</scope>
    <source>
        <strain evidence="7">C29</strain>
        <tissue evidence="7">Fin</tissue>
    </source>
</reference>
<dbReference type="GO" id="GO:0005634">
    <property type="term" value="C:nucleus"/>
    <property type="evidence" value="ECO:0007669"/>
    <property type="project" value="UniProtKB-SubCell"/>
</dbReference>
<organism evidence="7 8">
    <name type="scientific">Merluccius polli</name>
    <name type="common">Benguela hake</name>
    <name type="synonym">Merluccius cadenati</name>
    <dbReference type="NCBI Taxonomy" id="89951"/>
    <lineage>
        <taxon>Eukaryota</taxon>
        <taxon>Metazoa</taxon>
        <taxon>Chordata</taxon>
        <taxon>Craniata</taxon>
        <taxon>Vertebrata</taxon>
        <taxon>Euteleostomi</taxon>
        <taxon>Actinopterygii</taxon>
        <taxon>Neopterygii</taxon>
        <taxon>Teleostei</taxon>
        <taxon>Neoteleostei</taxon>
        <taxon>Acanthomorphata</taxon>
        <taxon>Zeiogadaria</taxon>
        <taxon>Gadariae</taxon>
        <taxon>Gadiformes</taxon>
        <taxon>Gadoidei</taxon>
        <taxon>Merlucciidae</taxon>
        <taxon>Merluccius</taxon>
    </lineage>
</organism>
<evidence type="ECO:0000259" key="6">
    <source>
        <dbReference type="Pfam" id="PF05699"/>
    </source>
</evidence>
<proteinExistence type="predicted"/>
<comment type="subcellular location">
    <subcellularLocation>
        <location evidence="1">Nucleus</location>
    </subcellularLocation>
</comment>
<evidence type="ECO:0000256" key="4">
    <source>
        <dbReference type="ARBA" id="ARBA00022833"/>
    </source>
</evidence>
<evidence type="ECO:0000256" key="1">
    <source>
        <dbReference type="ARBA" id="ARBA00004123"/>
    </source>
</evidence>
<dbReference type="InterPro" id="IPR012337">
    <property type="entry name" value="RNaseH-like_sf"/>
</dbReference>
<evidence type="ECO:0000256" key="2">
    <source>
        <dbReference type="ARBA" id="ARBA00022723"/>
    </source>
</evidence>
<evidence type="ECO:0000256" key="3">
    <source>
        <dbReference type="ARBA" id="ARBA00022771"/>
    </source>
</evidence>
<keyword evidence="8" id="KW-1185">Reference proteome</keyword>
<evidence type="ECO:0000256" key="5">
    <source>
        <dbReference type="ARBA" id="ARBA00023242"/>
    </source>
</evidence>